<dbReference type="RefSeq" id="XP_014145195.1">
    <property type="nucleotide sequence ID" value="XM_014289720.1"/>
</dbReference>
<proteinExistence type="predicted"/>
<protein>
    <submittedName>
        <fullName evidence="1">Uncharacterized protein</fullName>
    </submittedName>
</protein>
<organism evidence="1 2">
    <name type="scientific">Sphaeroforma arctica JP610</name>
    <dbReference type="NCBI Taxonomy" id="667725"/>
    <lineage>
        <taxon>Eukaryota</taxon>
        <taxon>Ichthyosporea</taxon>
        <taxon>Ichthyophonida</taxon>
        <taxon>Sphaeroforma</taxon>
    </lineage>
</organism>
<sequence length="62" mass="7004">VYQQRVSTEDFALDELYQVDHAPELYLNEIYDENASNESLAEKSLGSTLAHVDSARQLTTLT</sequence>
<feature type="non-terminal residue" evidence="1">
    <location>
        <position position="62"/>
    </location>
</feature>
<dbReference type="AlphaFoldDB" id="A0A0L0F508"/>
<dbReference type="Proteomes" id="UP000054560">
    <property type="component" value="Unassembled WGS sequence"/>
</dbReference>
<reference evidence="1 2" key="1">
    <citation type="submission" date="2011-02" db="EMBL/GenBank/DDBJ databases">
        <title>The Genome Sequence of Sphaeroforma arctica JP610.</title>
        <authorList>
            <consortium name="The Broad Institute Genome Sequencing Platform"/>
            <person name="Russ C."/>
            <person name="Cuomo C."/>
            <person name="Young S.K."/>
            <person name="Zeng Q."/>
            <person name="Gargeya S."/>
            <person name="Alvarado L."/>
            <person name="Berlin A."/>
            <person name="Chapman S.B."/>
            <person name="Chen Z."/>
            <person name="Freedman E."/>
            <person name="Gellesch M."/>
            <person name="Goldberg J."/>
            <person name="Griggs A."/>
            <person name="Gujja S."/>
            <person name="Heilman E."/>
            <person name="Heiman D."/>
            <person name="Howarth C."/>
            <person name="Mehta T."/>
            <person name="Neiman D."/>
            <person name="Pearson M."/>
            <person name="Roberts A."/>
            <person name="Saif S."/>
            <person name="Shea T."/>
            <person name="Shenoy N."/>
            <person name="Sisk P."/>
            <person name="Stolte C."/>
            <person name="Sykes S."/>
            <person name="White J."/>
            <person name="Yandava C."/>
            <person name="Burger G."/>
            <person name="Gray M.W."/>
            <person name="Holland P.W.H."/>
            <person name="King N."/>
            <person name="Lang F.B.F."/>
            <person name="Roger A.J."/>
            <person name="Ruiz-Trillo I."/>
            <person name="Haas B."/>
            <person name="Nusbaum C."/>
            <person name="Birren B."/>
        </authorList>
    </citation>
    <scope>NUCLEOTIDE SEQUENCE [LARGE SCALE GENOMIC DNA]</scope>
    <source>
        <strain evidence="1 2">JP610</strain>
    </source>
</reference>
<dbReference type="GeneID" id="25916675"/>
<feature type="non-terminal residue" evidence="1">
    <location>
        <position position="1"/>
    </location>
</feature>
<gene>
    <name evidence="1" type="ORF">SARC_16171</name>
</gene>
<evidence type="ECO:0000313" key="1">
    <source>
        <dbReference type="EMBL" id="KNC71293.1"/>
    </source>
</evidence>
<accession>A0A0L0F508</accession>
<name>A0A0L0F508_9EUKA</name>
<evidence type="ECO:0000313" key="2">
    <source>
        <dbReference type="Proteomes" id="UP000054560"/>
    </source>
</evidence>
<dbReference type="EMBL" id="KQ249101">
    <property type="protein sequence ID" value="KNC71293.1"/>
    <property type="molecule type" value="Genomic_DNA"/>
</dbReference>
<keyword evidence="2" id="KW-1185">Reference proteome</keyword>